<dbReference type="Pfam" id="PF08757">
    <property type="entry name" value="CotH"/>
    <property type="match status" value="1"/>
</dbReference>
<dbReference type="InterPro" id="IPR014867">
    <property type="entry name" value="Spore_coat_CotH_CotH2/3/7"/>
</dbReference>
<organism evidence="1">
    <name type="scientific">marine metagenome</name>
    <dbReference type="NCBI Taxonomy" id="408172"/>
    <lineage>
        <taxon>unclassified sequences</taxon>
        <taxon>metagenomes</taxon>
        <taxon>ecological metagenomes</taxon>
    </lineage>
</organism>
<feature type="non-terminal residue" evidence="1">
    <location>
        <position position="1"/>
    </location>
</feature>
<gene>
    <name evidence="1" type="ORF">METZ01_LOCUS184470</name>
</gene>
<name>A0A382CZF2_9ZZZZ</name>
<protein>
    <recommendedName>
        <fullName evidence="2">LTD domain-containing protein</fullName>
    </recommendedName>
</protein>
<reference evidence="1" key="1">
    <citation type="submission" date="2018-05" db="EMBL/GenBank/DDBJ databases">
        <authorList>
            <person name="Lanie J.A."/>
            <person name="Ng W.-L."/>
            <person name="Kazmierczak K.M."/>
            <person name="Andrzejewski T.M."/>
            <person name="Davidsen T.M."/>
            <person name="Wayne K.J."/>
            <person name="Tettelin H."/>
            <person name="Glass J.I."/>
            <person name="Rusch D."/>
            <person name="Podicherti R."/>
            <person name="Tsui H.-C.T."/>
            <person name="Winkler M.E."/>
        </authorList>
    </citation>
    <scope>NUCLEOTIDE SEQUENCE</scope>
</reference>
<accession>A0A382CZF2</accession>
<dbReference type="AlphaFoldDB" id="A0A382CZF2"/>
<evidence type="ECO:0000313" key="1">
    <source>
        <dbReference type="EMBL" id="SVB31616.1"/>
    </source>
</evidence>
<dbReference type="EMBL" id="UINC01036919">
    <property type="protein sequence ID" value="SVB31616.1"/>
    <property type="molecule type" value="Genomic_DNA"/>
</dbReference>
<evidence type="ECO:0008006" key="2">
    <source>
        <dbReference type="Google" id="ProtNLM"/>
    </source>
</evidence>
<sequence>TAPGNLFDSDLGIYTADNAGREWERPAFFEWFEPDGSRAIGQTVGLRIHGGWSRKYDQKSLRLYARDRYGESALDHRFFRELGVDSFRRLLLRNSGNGWKMAFMRDAIGHELVRGMGLDSQAWRPSVVYLNGHYWGIHNLRERIDRHFLANHHGIAPDGIDLLQNGIRAGDMEHWKRLEQLFTGLTEKPAEWMPALEPLVNLDNLFDYVIAEVFLDNRDWPLNNEQQWRPRTATGRWRWIPYDMDGILGTSGRRPWINTLHGKILYLPVKQPPLFVSMMQALLKEPRGRERFVHRYTTHMQTTLSRARLLRVIDDKQARLAPEMAQHIARWQPTEHSSPQSALPHRDTGDWLAEVQVLRNFAEARHEHVWDDLQTSFKLGEPATLQVGDVPGLLGIEVEGLALPRRGGDWAARFFTRLPMRLTLRLAKGWRLAGWKNNSGPDAEGRFTLNGDTSLQPQLEFEPSHRPMFRSTELEEGDRLRLVFYGIARRTHHVEASTDLAEWQRLKTIGVPDRGAHSLVVPLGGEPGLRFFRVVSDPD</sequence>
<proteinExistence type="predicted"/>